<feature type="compositionally biased region" description="Basic and acidic residues" evidence="1">
    <location>
        <begin position="269"/>
        <end position="283"/>
    </location>
</feature>
<dbReference type="InterPro" id="IPR011993">
    <property type="entry name" value="PH-like_dom_sf"/>
</dbReference>
<name>A0A6J3BWQ4_GALME</name>
<feature type="compositionally biased region" description="Low complexity" evidence="1">
    <location>
        <begin position="302"/>
        <end position="313"/>
    </location>
</feature>
<dbReference type="GeneID" id="113515099"/>
<dbReference type="Gene3D" id="2.30.29.30">
    <property type="entry name" value="Pleckstrin-homology domain (PH domain)/Phosphotyrosine-binding domain (PTB)"/>
    <property type="match status" value="1"/>
</dbReference>
<dbReference type="PANTHER" id="PTHR41148:SF1">
    <property type="entry name" value="LP09875P"/>
    <property type="match status" value="1"/>
</dbReference>
<protein>
    <submittedName>
        <fullName evidence="3 4">Nuclear speckle splicing regulatory protein 1 isoform X1</fullName>
    </submittedName>
</protein>
<feature type="compositionally biased region" description="Basic and acidic residues" evidence="1">
    <location>
        <begin position="476"/>
        <end position="517"/>
    </location>
</feature>
<keyword evidence="2" id="KW-1185">Reference proteome</keyword>
<feature type="compositionally biased region" description="Basic and acidic residues" evidence="1">
    <location>
        <begin position="171"/>
        <end position="182"/>
    </location>
</feature>
<dbReference type="SUPFAM" id="SSF50729">
    <property type="entry name" value="PH domain-like"/>
    <property type="match status" value="1"/>
</dbReference>
<evidence type="ECO:0000256" key="1">
    <source>
        <dbReference type="SAM" id="MobiDB-lite"/>
    </source>
</evidence>
<feature type="region of interest" description="Disordered" evidence="1">
    <location>
        <begin position="299"/>
        <end position="330"/>
    </location>
</feature>
<feature type="region of interest" description="Disordered" evidence="1">
    <location>
        <begin position="400"/>
        <end position="426"/>
    </location>
</feature>
<accession>A0A6J3BWQ4</accession>
<feature type="region of interest" description="Disordered" evidence="1">
    <location>
        <begin position="153"/>
        <end position="182"/>
    </location>
</feature>
<dbReference type="RefSeq" id="XP_031764321.2">
    <property type="nucleotide sequence ID" value="XM_031908461.2"/>
</dbReference>
<sequence length="664" mass="78122">MALRLKKDIKKASYYVWFLGAQESRGLRGEEFAIPAIKILEERARDLEPFKVTLQLSHKGLKIIQNVTAKGKQQTIKHFIPHGSITSAVVQDDVVACVLLLYNPLTGCPVHVHAYRCDSDNTAKMLYSHLQALIERPENQKKFADIERKLQMRGALPATKKPPDSSLGSEVSRESDSGSNEERCVANLYDSLAAELKQKLSTGKKGIGKSPILLPPRDYDTVHRQKGNLSNIDTRRCLNQNIVGVNARRKLESSGGSSGIGSDLAPSPERNDYARQHDNHSTSEEDWAESTAYMMHEAFEASPPRRAVSPRRTSPGRRALSPHSYDRAPVYNDDYNEQFRDQLAPFRDQATFERRFRHESLERVNNRHESLERINKDKTDKFNDDTPSYRRRYIADTKPSNRSIDRVEDRRFGKLQRGASEGSLKLAEASPKDRFNVAKEKFMNLERERFNRELEQHMAIRRSMLERNSRSTSSPEEERRDERQERHRELSSRREPERSHRDIERSHREPERRKDSDRIRDLDTRDLAHREIERLPRVGRKRDDLKRYEYGTEDYLNRIEPKPHRDDFDRYRERKELDRRIDEDEIIEPVIEDRRRNWNDRQRAFSRSRLLDDQRQSYAEGDRDRYYDRDYRDFRELADRQPAKFRHSYAEPIPRGRLGTVRPY</sequence>
<feature type="region of interest" description="Disordered" evidence="1">
    <location>
        <begin position="462"/>
        <end position="517"/>
    </location>
</feature>
<evidence type="ECO:0000313" key="3">
    <source>
        <dbReference type="RefSeq" id="XP_031764321.2"/>
    </source>
</evidence>
<proteinExistence type="predicted"/>
<evidence type="ECO:0000313" key="2">
    <source>
        <dbReference type="Proteomes" id="UP001652740"/>
    </source>
</evidence>
<organism evidence="2 3">
    <name type="scientific">Galleria mellonella</name>
    <name type="common">Greater wax moth</name>
    <dbReference type="NCBI Taxonomy" id="7137"/>
    <lineage>
        <taxon>Eukaryota</taxon>
        <taxon>Metazoa</taxon>
        <taxon>Ecdysozoa</taxon>
        <taxon>Arthropoda</taxon>
        <taxon>Hexapoda</taxon>
        <taxon>Insecta</taxon>
        <taxon>Pterygota</taxon>
        <taxon>Neoptera</taxon>
        <taxon>Endopterygota</taxon>
        <taxon>Lepidoptera</taxon>
        <taxon>Glossata</taxon>
        <taxon>Ditrysia</taxon>
        <taxon>Pyraloidea</taxon>
        <taxon>Pyralidae</taxon>
        <taxon>Galleriinae</taxon>
        <taxon>Galleria</taxon>
    </lineage>
</organism>
<feature type="region of interest" description="Disordered" evidence="1">
    <location>
        <begin position="249"/>
        <end position="287"/>
    </location>
</feature>
<evidence type="ECO:0000313" key="4">
    <source>
        <dbReference type="RefSeq" id="XP_031764322.2"/>
    </source>
</evidence>
<dbReference type="RefSeq" id="XP_031764322.2">
    <property type="nucleotide sequence ID" value="XM_031908462.2"/>
</dbReference>
<dbReference type="AlphaFoldDB" id="A0A6J3BWQ4"/>
<reference evidence="3 4" key="1">
    <citation type="submission" date="2025-05" db="UniProtKB">
        <authorList>
            <consortium name="RefSeq"/>
        </authorList>
    </citation>
    <scope>IDENTIFICATION</scope>
    <source>
        <tissue evidence="3 4">Whole larvae</tissue>
    </source>
</reference>
<feature type="compositionally biased region" description="Basic and acidic residues" evidence="1">
    <location>
        <begin position="403"/>
        <end position="412"/>
    </location>
</feature>
<dbReference type="PANTHER" id="PTHR41148">
    <property type="entry name" value="LP09875P"/>
    <property type="match status" value="1"/>
</dbReference>
<dbReference type="Proteomes" id="UP001652740">
    <property type="component" value="Unplaced"/>
</dbReference>
<gene>
    <name evidence="3 4" type="primary">LOC113515099</name>
</gene>